<comment type="caution">
    <text evidence="1">The sequence shown here is derived from an EMBL/GenBank/DDBJ whole genome shotgun (WGS) entry which is preliminary data.</text>
</comment>
<dbReference type="Proteomes" id="UP001497535">
    <property type="component" value="Unassembled WGS sequence"/>
</dbReference>
<reference evidence="1" key="1">
    <citation type="submission" date="2023-11" db="EMBL/GenBank/DDBJ databases">
        <authorList>
            <person name="Poullet M."/>
        </authorList>
    </citation>
    <scope>NUCLEOTIDE SEQUENCE</scope>
    <source>
        <strain evidence="1">E1834</strain>
    </source>
</reference>
<sequence>MDILLYIKALIFRKKIFSNFFLSKLVNNKYTPSQAVCRLPTFLEIKFWKNLCSCQGIYKNYFNNYI</sequence>
<gene>
    <name evidence="1" type="ORF">MENTE1834_LOCUS8773</name>
</gene>
<dbReference type="EMBL" id="CAVMJV010000007">
    <property type="protein sequence ID" value="CAK5035493.1"/>
    <property type="molecule type" value="Genomic_DNA"/>
</dbReference>
<proteinExistence type="predicted"/>
<protein>
    <submittedName>
        <fullName evidence="1">Uncharacterized protein</fullName>
    </submittedName>
</protein>
<accession>A0ACB0Y7D3</accession>
<name>A0ACB0Y7D3_MELEN</name>
<keyword evidence="2" id="KW-1185">Reference proteome</keyword>
<evidence type="ECO:0000313" key="1">
    <source>
        <dbReference type="EMBL" id="CAK5035493.1"/>
    </source>
</evidence>
<evidence type="ECO:0000313" key="2">
    <source>
        <dbReference type="Proteomes" id="UP001497535"/>
    </source>
</evidence>
<organism evidence="1 2">
    <name type="scientific">Meloidogyne enterolobii</name>
    <name type="common">Root-knot nematode worm</name>
    <name type="synonym">Meloidogyne mayaguensis</name>
    <dbReference type="NCBI Taxonomy" id="390850"/>
    <lineage>
        <taxon>Eukaryota</taxon>
        <taxon>Metazoa</taxon>
        <taxon>Ecdysozoa</taxon>
        <taxon>Nematoda</taxon>
        <taxon>Chromadorea</taxon>
        <taxon>Rhabditida</taxon>
        <taxon>Tylenchina</taxon>
        <taxon>Tylenchomorpha</taxon>
        <taxon>Tylenchoidea</taxon>
        <taxon>Meloidogynidae</taxon>
        <taxon>Meloidogyninae</taxon>
        <taxon>Meloidogyne</taxon>
    </lineage>
</organism>